<evidence type="ECO:0000256" key="1">
    <source>
        <dbReference type="ARBA" id="ARBA00022962"/>
    </source>
</evidence>
<dbReference type="Gene3D" id="3.60.20.10">
    <property type="entry name" value="Glutamine Phosphoribosylpyrophosphate, subunit 1, domain 1"/>
    <property type="match status" value="1"/>
</dbReference>
<dbReference type="STRING" id="395961.Cyan7425_2549"/>
<proteinExistence type="predicted"/>
<sequence length="271" mass="30411">MCRLLGYLGPSLQLADLLLKPDHSLMVQSYQPKEMTSGVLNADGFGVGWYGHPSPSGQADLDPPFPYVYRNTLPIWSDENLEDLCRYVQSPCVLANVRSATAGQPVQLSNCQPFRFGQILAVHNGYIENFRQTLYRPLRDRLSDNCYQMIKGTTDSEHLFALFCQHYLESPHLSLVDALRQTLELILKLAAAEGIKAGLNLILSDGNQLVACRSAYPSQPPSLYWLEDDPTFARSKLIVSEPIFSSDHWRSFANDSVLVLGEDLEPQTYQL</sequence>
<dbReference type="AlphaFoldDB" id="B8HYA2"/>
<dbReference type="InterPro" id="IPR017932">
    <property type="entry name" value="GATase_2_dom"/>
</dbReference>
<dbReference type="InterPro" id="IPR026869">
    <property type="entry name" value="EgtC-like"/>
</dbReference>
<dbReference type="GO" id="GO:0016740">
    <property type="term" value="F:transferase activity"/>
    <property type="evidence" value="ECO:0007669"/>
    <property type="project" value="UniProtKB-KW"/>
</dbReference>
<keyword evidence="1 3" id="KW-0315">Glutamine amidotransferase</keyword>
<feature type="domain" description="Glutamine amidotransferase type-2" evidence="2">
    <location>
        <begin position="2"/>
        <end position="271"/>
    </location>
</feature>
<keyword evidence="3" id="KW-0808">Transferase</keyword>
<dbReference type="HOGENOM" id="CLU_042555_0_0_3"/>
<dbReference type="CDD" id="cd01908">
    <property type="entry name" value="YafJ"/>
    <property type="match status" value="1"/>
</dbReference>
<dbReference type="InterPro" id="IPR052373">
    <property type="entry name" value="Gamma-glu_amide_hydrolase"/>
</dbReference>
<dbReference type="PROSITE" id="PS51278">
    <property type="entry name" value="GATASE_TYPE_2"/>
    <property type="match status" value="1"/>
</dbReference>
<dbReference type="PANTHER" id="PTHR43187">
    <property type="entry name" value="GLUTAMINE AMIDOTRANSFERASE DUG3-RELATED"/>
    <property type="match status" value="1"/>
</dbReference>
<dbReference type="GO" id="GO:0052699">
    <property type="term" value="P:ergothioneine biosynthetic process"/>
    <property type="evidence" value="ECO:0007669"/>
    <property type="project" value="InterPro"/>
</dbReference>
<organism evidence="3">
    <name type="scientific">Cyanothece sp. (strain PCC 7425 / ATCC 29141)</name>
    <dbReference type="NCBI Taxonomy" id="395961"/>
    <lineage>
        <taxon>Bacteria</taxon>
        <taxon>Bacillati</taxon>
        <taxon>Cyanobacteriota</taxon>
        <taxon>Cyanophyceae</taxon>
        <taxon>Gomontiellales</taxon>
        <taxon>Cyanothecaceae</taxon>
        <taxon>Cyanothece</taxon>
    </lineage>
</organism>
<gene>
    <name evidence="3" type="ordered locus">Cyan7425_2549</name>
</gene>
<dbReference type="SUPFAM" id="SSF56235">
    <property type="entry name" value="N-terminal nucleophile aminohydrolases (Ntn hydrolases)"/>
    <property type="match status" value="1"/>
</dbReference>
<evidence type="ECO:0000313" key="3">
    <source>
        <dbReference type="EMBL" id="ACL44905.1"/>
    </source>
</evidence>
<protein>
    <submittedName>
        <fullName evidence="3">Glutamine amidotransferase class-II</fullName>
    </submittedName>
</protein>
<dbReference type="InterPro" id="IPR029055">
    <property type="entry name" value="Ntn_hydrolases_N"/>
</dbReference>
<dbReference type="InterPro" id="IPR017808">
    <property type="entry name" value="EgtC"/>
</dbReference>
<dbReference type="EMBL" id="CP001344">
    <property type="protein sequence ID" value="ACL44905.1"/>
    <property type="molecule type" value="Genomic_DNA"/>
</dbReference>
<dbReference type="Pfam" id="PF13230">
    <property type="entry name" value="GATase_4"/>
    <property type="match status" value="1"/>
</dbReference>
<evidence type="ECO:0000259" key="2">
    <source>
        <dbReference type="PROSITE" id="PS51278"/>
    </source>
</evidence>
<dbReference type="eggNOG" id="COG0121">
    <property type="taxonomic scope" value="Bacteria"/>
</dbReference>
<dbReference type="NCBIfam" id="TIGR03442">
    <property type="entry name" value="ergothioneine biosynthesis protein EgtC"/>
    <property type="match status" value="1"/>
</dbReference>
<dbReference type="KEGG" id="cyn:Cyan7425_2549"/>
<dbReference type="OrthoDB" id="9804310at2"/>
<name>B8HYA2_CYAP4</name>
<reference evidence="3" key="1">
    <citation type="submission" date="2009-01" db="EMBL/GenBank/DDBJ databases">
        <title>Complete sequence of chromosome Cyanothece sp. PCC 7425.</title>
        <authorList>
            <consortium name="US DOE Joint Genome Institute"/>
            <person name="Lucas S."/>
            <person name="Copeland A."/>
            <person name="Lapidus A."/>
            <person name="Glavina del Rio T."/>
            <person name="Dalin E."/>
            <person name="Tice H."/>
            <person name="Bruce D."/>
            <person name="Goodwin L."/>
            <person name="Pitluck S."/>
            <person name="Sims D."/>
            <person name="Meineke L."/>
            <person name="Brettin T."/>
            <person name="Detter J.C."/>
            <person name="Han C."/>
            <person name="Larimer F."/>
            <person name="Land M."/>
            <person name="Hauser L."/>
            <person name="Kyrpides N."/>
            <person name="Ovchinnikova G."/>
            <person name="Liberton M."/>
            <person name="Stoeckel J."/>
            <person name="Banerjee A."/>
            <person name="Singh A."/>
            <person name="Page L."/>
            <person name="Sato H."/>
            <person name="Zhao L."/>
            <person name="Sherman L."/>
            <person name="Pakrasi H."/>
            <person name="Richardson P."/>
        </authorList>
    </citation>
    <scope>NUCLEOTIDE SEQUENCE</scope>
    <source>
        <strain evidence="3">PCC 7425</strain>
    </source>
</reference>
<dbReference type="PANTHER" id="PTHR43187:SF1">
    <property type="entry name" value="GLUTAMINE AMIDOTRANSFERASE DUG3-RELATED"/>
    <property type="match status" value="1"/>
</dbReference>
<accession>B8HYA2</accession>